<feature type="signal peptide" evidence="1">
    <location>
        <begin position="1"/>
        <end position="18"/>
    </location>
</feature>
<dbReference type="Proteomes" id="UP001301769">
    <property type="component" value="Unassembled WGS sequence"/>
</dbReference>
<keyword evidence="1" id="KW-0732">Signal</keyword>
<feature type="chain" id="PRO_5042845543" evidence="1">
    <location>
        <begin position="19"/>
        <end position="308"/>
    </location>
</feature>
<sequence>MKSHLATLVLSYLPAVLAGYNWDIIDHGVVETFKWSRPFPDDGSDPGGFHLNCREKRTLHAKMYKLKDLHDEPPLGLKPWAHAIQDFLSHRDYPGSWDGVDHKDQDREIVVMEYKDVPAPVRHWIEQQQLDEDQSNPNKWLYGVFEKPKGEGDVITATAPPHGQTTMTVNEHGHEVQKVVEISDKDKIVVFPGSSVYEIAPLWVAHSSSCDRDFLDLSKYKHQAIDHCVIAWVTDHTKPHRDLNRRDMRFDVEAMLVTETDEGKYSRQMWEKMHRAVKRNQRRMDKEDRLRIKREMEMEQSGHIRDEL</sequence>
<organism evidence="2 3">
    <name type="scientific">Rhypophila decipiens</name>
    <dbReference type="NCBI Taxonomy" id="261697"/>
    <lineage>
        <taxon>Eukaryota</taxon>
        <taxon>Fungi</taxon>
        <taxon>Dikarya</taxon>
        <taxon>Ascomycota</taxon>
        <taxon>Pezizomycotina</taxon>
        <taxon>Sordariomycetes</taxon>
        <taxon>Sordariomycetidae</taxon>
        <taxon>Sordariales</taxon>
        <taxon>Naviculisporaceae</taxon>
        <taxon>Rhypophila</taxon>
    </lineage>
</organism>
<evidence type="ECO:0000313" key="3">
    <source>
        <dbReference type="Proteomes" id="UP001301769"/>
    </source>
</evidence>
<comment type="caution">
    <text evidence="2">The sequence shown here is derived from an EMBL/GenBank/DDBJ whole genome shotgun (WGS) entry which is preliminary data.</text>
</comment>
<reference evidence="2" key="1">
    <citation type="journal article" date="2023" name="Mol. Phylogenet. Evol.">
        <title>Genome-scale phylogeny and comparative genomics of the fungal order Sordariales.</title>
        <authorList>
            <person name="Hensen N."/>
            <person name="Bonometti L."/>
            <person name="Westerberg I."/>
            <person name="Brannstrom I.O."/>
            <person name="Guillou S."/>
            <person name="Cros-Aarteil S."/>
            <person name="Calhoun S."/>
            <person name="Haridas S."/>
            <person name="Kuo A."/>
            <person name="Mondo S."/>
            <person name="Pangilinan J."/>
            <person name="Riley R."/>
            <person name="LaButti K."/>
            <person name="Andreopoulos B."/>
            <person name="Lipzen A."/>
            <person name="Chen C."/>
            <person name="Yan M."/>
            <person name="Daum C."/>
            <person name="Ng V."/>
            <person name="Clum A."/>
            <person name="Steindorff A."/>
            <person name="Ohm R.A."/>
            <person name="Martin F."/>
            <person name="Silar P."/>
            <person name="Natvig D.O."/>
            <person name="Lalanne C."/>
            <person name="Gautier V."/>
            <person name="Ament-Velasquez S.L."/>
            <person name="Kruys A."/>
            <person name="Hutchinson M.I."/>
            <person name="Powell A.J."/>
            <person name="Barry K."/>
            <person name="Miller A.N."/>
            <person name="Grigoriev I.V."/>
            <person name="Debuchy R."/>
            <person name="Gladieux P."/>
            <person name="Hiltunen Thoren M."/>
            <person name="Johannesson H."/>
        </authorList>
    </citation>
    <scope>NUCLEOTIDE SEQUENCE</scope>
    <source>
        <strain evidence="2">PSN293</strain>
    </source>
</reference>
<keyword evidence="3" id="KW-1185">Reference proteome</keyword>
<gene>
    <name evidence="2" type="ORF">QBC37DRAFT_419024</name>
</gene>
<protein>
    <submittedName>
        <fullName evidence="2">Uncharacterized protein</fullName>
    </submittedName>
</protein>
<evidence type="ECO:0000313" key="2">
    <source>
        <dbReference type="EMBL" id="KAK4215484.1"/>
    </source>
</evidence>
<name>A0AAN7B9I3_9PEZI</name>
<dbReference type="EMBL" id="MU858079">
    <property type="protein sequence ID" value="KAK4215484.1"/>
    <property type="molecule type" value="Genomic_DNA"/>
</dbReference>
<evidence type="ECO:0000256" key="1">
    <source>
        <dbReference type="SAM" id="SignalP"/>
    </source>
</evidence>
<proteinExistence type="predicted"/>
<dbReference type="AlphaFoldDB" id="A0AAN7B9I3"/>
<accession>A0AAN7B9I3</accession>
<reference evidence="2" key="2">
    <citation type="submission" date="2023-05" db="EMBL/GenBank/DDBJ databases">
        <authorList>
            <consortium name="Lawrence Berkeley National Laboratory"/>
            <person name="Steindorff A."/>
            <person name="Hensen N."/>
            <person name="Bonometti L."/>
            <person name="Westerberg I."/>
            <person name="Brannstrom I.O."/>
            <person name="Guillou S."/>
            <person name="Cros-Aarteil S."/>
            <person name="Calhoun S."/>
            <person name="Haridas S."/>
            <person name="Kuo A."/>
            <person name="Mondo S."/>
            <person name="Pangilinan J."/>
            <person name="Riley R."/>
            <person name="Labutti K."/>
            <person name="Andreopoulos B."/>
            <person name="Lipzen A."/>
            <person name="Chen C."/>
            <person name="Yanf M."/>
            <person name="Daum C."/>
            <person name="Ng V."/>
            <person name="Clum A."/>
            <person name="Ohm R."/>
            <person name="Martin F."/>
            <person name="Silar P."/>
            <person name="Natvig D."/>
            <person name="Lalanne C."/>
            <person name="Gautier V."/>
            <person name="Ament-Velasquez S.L."/>
            <person name="Kruys A."/>
            <person name="Hutchinson M.I."/>
            <person name="Powell A.J."/>
            <person name="Barry K."/>
            <person name="Miller A.N."/>
            <person name="Grigoriev I.V."/>
            <person name="Debuchy R."/>
            <person name="Gladieux P."/>
            <person name="Thoren M.H."/>
            <person name="Johannesson H."/>
        </authorList>
    </citation>
    <scope>NUCLEOTIDE SEQUENCE</scope>
    <source>
        <strain evidence="2">PSN293</strain>
    </source>
</reference>